<accession>A0A2S7IQ05</accession>
<gene>
    <name evidence="1" type="ORF">C5O19_08565</name>
</gene>
<dbReference type="Proteomes" id="UP000239590">
    <property type="component" value="Unassembled WGS sequence"/>
</dbReference>
<reference evidence="2" key="1">
    <citation type="submission" date="2018-02" db="EMBL/GenBank/DDBJ databases">
        <title>Genome sequencing of Solimonas sp. HR-BB.</title>
        <authorList>
            <person name="Lee Y."/>
            <person name="Jeon C.O."/>
        </authorList>
    </citation>
    <scope>NUCLEOTIDE SEQUENCE [LARGE SCALE GENOMIC DNA]</scope>
    <source>
        <strain evidence="2">HR-U</strain>
    </source>
</reference>
<proteinExistence type="predicted"/>
<evidence type="ECO:0000313" key="2">
    <source>
        <dbReference type="Proteomes" id="UP000239590"/>
    </source>
</evidence>
<name>A0A2S7IQ05_9BACT</name>
<sequence length="77" mass="8600">MSRSLLKIEGSDNEAVHLKVKALDIRSKLYQASSAVVGLVLLGEHYGDFPIGDYHRTDITQNIRTIEAVTDFLLSLR</sequence>
<comment type="caution">
    <text evidence="1">The sequence shown here is derived from an EMBL/GenBank/DDBJ whole genome shotgun (WGS) entry which is preliminary data.</text>
</comment>
<dbReference type="AlphaFoldDB" id="A0A2S7IQ05"/>
<dbReference type="EMBL" id="PTRA01000001">
    <property type="protein sequence ID" value="PQA59670.1"/>
    <property type="molecule type" value="Genomic_DNA"/>
</dbReference>
<organism evidence="1 2">
    <name type="scientific">Siphonobacter curvatus</name>
    <dbReference type="NCBI Taxonomy" id="2094562"/>
    <lineage>
        <taxon>Bacteria</taxon>
        <taxon>Pseudomonadati</taxon>
        <taxon>Bacteroidota</taxon>
        <taxon>Cytophagia</taxon>
        <taxon>Cytophagales</taxon>
        <taxon>Cytophagaceae</taxon>
        <taxon>Siphonobacter</taxon>
    </lineage>
</organism>
<evidence type="ECO:0000313" key="1">
    <source>
        <dbReference type="EMBL" id="PQA59670.1"/>
    </source>
</evidence>
<keyword evidence="2" id="KW-1185">Reference proteome</keyword>
<protein>
    <submittedName>
        <fullName evidence="1">Uncharacterized protein</fullName>
    </submittedName>
</protein>